<feature type="region of interest" description="Disordered" evidence="10">
    <location>
        <begin position="124"/>
        <end position="167"/>
    </location>
</feature>
<dbReference type="SUPFAM" id="SSF54160">
    <property type="entry name" value="Chromo domain-like"/>
    <property type="match status" value="1"/>
</dbReference>
<feature type="compositionally biased region" description="Basic and acidic residues" evidence="10">
    <location>
        <begin position="869"/>
        <end position="878"/>
    </location>
</feature>
<dbReference type="InterPro" id="IPR025995">
    <property type="entry name" value="Tudor-knot"/>
</dbReference>
<feature type="compositionally biased region" description="Basic and acidic residues" evidence="10">
    <location>
        <begin position="157"/>
        <end position="167"/>
    </location>
</feature>
<feature type="region of interest" description="Disordered" evidence="10">
    <location>
        <begin position="774"/>
        <end position="973"/>
    </location>
</feature>
<dbReference type="CDD" id="cd20390">
    <property type="entry name" value="Tudor_ARID4_rpt2"/>
    <property type="match status" value="1"/>
</dbReference>
<feature type="compositionally biased region" description="Basic and acidic residues" evidence="10">
    <location>
        <begin position="817"/>
        <end position="835"/>
    </location>
</feature>
<dbReference type="InterPro" id="IPR001606">
    <property type="entry name" value="ARID_dom"/>
</dbReference>
<keyword evidence="9" id="KW-0175">Coiled coil</keyword>
<evidence type="ECO:0000256" key="9">
    <source>
        <dbReference type="SAM" id="Coils"/>
    </source>
</evidence>
<name>A0AA88KX18_ARTSF</name>
<feature type="compositionally biased region" description="Basic and acidic residues" evidence="10">
    <location>
        <begin position="437"/>
        <end position="457"/>
    </location>
</feature>
<keyword evidence="7" id="KW-0804">Transcription</keyword>
<dbReference type="InterPro" id="IPR036431">
    <property type="entry name" value="ARID_dom_sf"/>
</dbReference>
<dbReference type="SMART" id="SM00333">
    <property type="entry name" value="TUDOR"/>
    <property type="match status" value="1"/>
</dbReference>
<feature type="region of interest" description="Disordered" evidence="10">
    <location>
        <begin position="473"/>
        <end position="686"/>
    </location>
</feature>
<dbReference type="Proteomes" id="UP001187531">
    <property type="component" value="Unassembled WGS sequence"/>
</dbReference>
<dbReference type="SUPFAM" id="SSF63748">
    <property type="entry name" value="Tudor/PWWP/MBT"/>
    <property type="match status" value="1"/>
</dbReference>
<feature type="compositionally biased region" description="Low complexity" evidence="10">
    <location>
        <begin position="788"/>
        <end position="815"/>
    </location>
</feature>
<feature type="compositionally biased region" description="Basic and acidic residues" evidence="10">
    <location>
        <begin position="994"/>
        <end position="1032"/>
    </location>
</feature>
<keyword evidence="5" id="KW-0805">Transcription regulation</keyword>
<protein>
    <recommendedName>
        <fullName evidence="11">ARID domain-containing protein</fullName>
    </recommendedName>
</protein>
<dbReference type="Pfam" id="PF11717">
    <property type="entry name" value="Tudor-knot"/>
    <property type="match status" value="1"/>
</dbReference>
<dbReference type="GO" id="GO:0000976">
    <property type="term" value="F:transcription cis-regulatory region binding"/>
    <property type="evidence" value="ECO:0007669"/>
    <property type="project" value="TreeGrafter"/>
</dbReference>
<dbReference type="SMART" id="SM01014">
    <property type="entry name" value="ARID"/>
    <property type="match status" value="1"/>
</dbReference>
<keyword evidence="6" id="KW-0238">DNA-binding</keyword>
<feature type="compositionally biased region" description="Basic and acidic residues" evidence="10">
    <location>
        <begin position="548"/>
        <end position="559"/>
    </location>
</feature>
<dbReference type="CDD" id="cd16100">
    <property type="entry name" value="ARID"/>
    <property type="match status" value="1"/>
</dbReference>
<dbReference type="Gene3D" id="1.10.150.60">
    <property type="entry name" value="ARID DNA-binding domain"/>
    <property type="match status" value="1"/>
</dbReference>
<evidence type="ECO:0000256" key="2">
    <source>
        <dbReference type="ARBA" id="ARBA00022553"/>
    </source>
</evidence>
<feature type="compositionally biased region" description="Acidic residues" evidence="10">
    <location>
        <begin position="276"/>
        <end position="293"/>
    </location>
</feature>
<dbReference type="GO" id="GO:0005694">
    <property type="term" value="C:chromosome"/>
    <property type="evidence" value="ECO:0007669"/>
    <property type="project" value="UniProtKB-ARBA"/>
</dbReference>
<dbReference type="InterPro" id="IPR002999">
    <property type="entry name" value="Tudor"/>
</dbReference>
<evidence type="ECO:0000256" key="3">
    <source>
        <dbReference type="ARBA" id="ARBA00022843"/>
    </source>
</evidence>
<keyword evidence="13" id="KW-1185">Reference proteome</keyword>
<evidence type="ECO:0000259" key="11">
    <source>
        <dbReference type="PROSITE" id="PS51011"/>
    </source>
</evidence>
<evidence type="ECO:0000256" key="4">
    <source>
        <dbReference type="ARBA" id="ARBA00022853"/>
    </source>
</evidence>
<dbReference type="InterPro" id="IPR016197">
    <property type="entry name" value="Chromo-like_dom_sf"/>
</dbReference>
<keyword evidence="3" id="KW-0832">Ubl conjugation</keyword>
<keyword evidence="8" id="KW-0539">Nucleus</keyword>
<evidence type="ECO:0000256" key="8">
    <source>
        <dbReference type="ARBA" id="ARBA00023242"/>
    </source>
</evidence>
<evidence type="ECO:0000256" key="7">
    <source>
        <dbReference type="ARBA" id="ARBA00023163"/>
    </source>
</evidence>
<evidence type="ECO:0000256" key="6">
    <source>
        <dbReference type="ARBA" id="ARBA00023125"/>
    </source>
</evidence>
<keyword evidence="1" id="KW-1017">Isopeptide bond</keyword>
<comment type="caution">
    <text evidence="12">The sequence shown here is derived from an EMBL/GenBank/DDBJ whole genome shotgun (WGS) entry which is preliminary data.</text>
</comment>
<evidence type="ECO:0000313" key="13">
    <source>
        <dbReference type="Proteomes" id="UP001187531"/>
    </source>
</evidence>
<evidence type="ECO:0000256" key="10">
    <source>
        <dbReference type="SAM" id="MobiDB-lite"/>
    </source>
</evidence>
<dbReference type="GO" id="GO:0006325">
    <property type="term" value="P:chromatin organization"/>
    <property type="evidence" value="ECO:0007669"/>
    <property type="project" value="UniProtKB-KW"/>
</dbReference>
<feature type="compositionally biased region" description="Low complexity" evidence="10">
    <location>
        <begin position="1653"/>
        <end position="1669"/>
    </location>
</feature>
<dbReference type="Gene3D" id="2.30.30.140">
    <property type="match status" value="3"/>
</dbReference>
<evidence type="ECO:0000256" key="1">
    <source>
        <dbReference type="ARBA" id="ARBA00022499"/>
    </source>
</evidence>
<keyword evidence="2" id="KW-0597">Phosphoprotein</keyword>
<dbReference type="PANTHER" id="PTHR13964:SF27">
    <property type="entry name" value="HAT-TRICK, ISOFORM D"/>
    <property type="match status" value="1"/>
</dbReference>
<keyword evidence="4" id="KW-0156">Chromatin regulator</keyword>
<evidence type="ECO:0000313" key="12">
    <source>
        <dbReference type="EMBL" id="KAK2707232.1"/>
    </source>
</evidence>
<dbReference type="GO" id="GO:0005634">
    <property type="term" value="C:nucleus"/>
    <property type="evidence" value="ECO:0007669"/>
    <property type="project" value="TreeGrafter"/>
</dbReference>
<accession>A0AA88KX18</accession>
<proteinExistence type="predicted"/>
<feature type="region of interest" description="Disordered" evidence="10">
    <location>
        <begin position="1579"/>
        <end position="1736"/>
    </location>
</feature>
<feature type="compositionally biased region" description="Basic and acidic residues" evidence="10">
    <location>
        <begin position="1055"/>
        <end position="1090"/>
    </location>
</feature>
<evidence type="ECO:0000256" key="5">
    <source>
        <dbReference type="ARBA" id="ARBA00023015"/>
    </source>
</evidence>
<dbReference type="InterPro" id="IPR051232">
    <property type="entry name" value="ARID/SWI1_ChromRemod"/>
</dbReference>
<dbReference type="InterPro" id="IPR012603">
    <property type="entry name" value="ARID4A/B_PWWP"/>
</dbReference>
<dbReference type="SMART" id="SM00501">
    <property type="entry name" value="BRIGHT"/>
    <property type="match status" value="1"/>
</dbReference>
<feature type="compositionally biased region" description="Polar residues" evidence="10">
    <location>
        <begin position="575"/>
        <end position="586"/>
    </location>
</feature>
<feature type="compositionally biased region" description="Low complexity" evidence="10">
    <location>
        <begin position="1123"/>
        <end position="1137"/>
    </location>
</feature>
<dbReference type="GO" id="GO:0006357">
    <property type="term" value="P:regulation of transcription by RNA polymerase II"/>
    <property type="evidence" value="ECO:0007669"/>
    <property type="project" value="TreeGrafter"/>
</dbReference>
<feature type="compositionally biased region" description="Polar residues" evidence="10">
    <location>
        <begin position="609"/>
        <end position="619"/>
    </location>
</feature>
<feature type="compositionally biased region" description="Basic and acidic residues" evidence="10">
    <location>
        <begin position="1680"/>
        <end position="1696"/>
    </location>
</feature>
<feature type="compositionally biased region" description="Polar residues" evidence="10">
    <location>
        <begin position="1637"/>
        <end position="1647"/>
    </location>
</feature>
<feature type="compositionally biased region" description="Low complexity" evidence="10">
    <location>
        <begin position="425"/>
        <end position="435"/>
    </location>
</feature>
<feature type="region of interest" description="Disordered" evidence="10">
    <location>
        <begin position="394"/>
        <end position="457"/>
    </location>
</feature>
<dbReference type="PROSITE" id="PS51011">
    <property type="entry name" value="ARID"/>
    <property type="match status" value="1"/>
</dbReference>
<dbReference type="PANTHER" id="PTHR13964">
    <property type="entry name" value="RBP-RELATED"/>
    <property type="match status" value="1"/>
</dbReference>
<gene>
    <name evidence="12" type="ORF">QYM36_015048</name>
</gene>
<dbReference type="CDD" id="cd20389">
    <property type="entry name" value="Tudor_ARID4_rpt1"/>
    <property type="match status" value="1"/>
</dbReference>
<feature type="domain" description="ARID" evidence="11">
    <location>
        <begin position="294"/>
        <end position="386"/>
    </location>
</feature>
<feature type="compositionally biased region" description="Basic residues" evidence="10">
    <location>
        <begin position="494"/>
        <end position="503"/>
    </location>
</feature>
<reference evidence="12" key="1">
    <citation type="submission" date="2023-07" db="EMBL/GenBank/DDBJ databases">
        <title>Chromosome-level genome assembly of Artemia franciscana.</title>
        <authorList>
            <person name="Jo E."/>
        </authorList>
    </citation>
    <scope>NUCLEOTIDE SEQUENCE</scope>
    <source>
        <tissue evidence="12">Whole body</tissue>
    </source>
</reference>
<feature type="region of interest" description="Disordered" evidence="10">
    <location>
        <begin position="275"/>
        <end position="297"/>
    </location>
</feature>
<dbReference type="SUPFAM" id="SSF46774">
    <property type="entry name" value="ARID-like"/>
    <property type="match status" value="1"/>
</dbReference>
<sequence length="1804" mass="201499">MNEDPPFLNVGTEVSAKYKGAFCEAKVHKVVKSIKCRVQFKFGLGSAVVSDECIKGSLRTGAQVEAKHPEKNQFLEAVISKIQDCSQYTVVFDDGDITTLRRTALCLKSGRHFAESETLDQLPLTHPEHFGTPVGSNRRGRRSQLFDGESDDDDGDLSSKDGSQTDEREVDIGKVICVEIGERKRSKENWFPGLVVAPTAQDQVSIRIKEEYLVRSFKDGRYYTVPKNETADFLSDSAASIENQQLKHAVENALLYLENDALPSHWDRKALFGVEPEAENTEPSDDSESEDESPETKDHFVAQLYKHMDDRGTPINKEPTIGSKDLDLYRLFKVVHKMGGFNRVTNQNMWRVVVGKMSLGGNLNAVSSQLKQLYKKYLLSFEEFYRKLGVTLLNSPRTNRNNRSKPGRSLMRGIPKKLIPDKPCSLSDSSESSASKFDIESFHEQKKKQKEDSSDEKPLKVIKAIEIRLQKVARVTTPKREGRRRTKSEDKMPKAKVLKRRGPKAVTPPKSDPNTQPIQHPNTPKPNRSTTPKPKSKSQEPTSKIKKSKSEPKLIKDGEASATDFIKTKPKSDTGQRPSRNSSPVKTQPKKEDSDDESDDTPRKRRLLQRSSSITVSESGETKRTRKKKLVLELDSSIVEGNEKPQKKNRSSVLQTESPSPLPRPDGATPLPRGRPPKHRHNDARPKAEFVREGFEGELPKEVDVQFNDKLRVYYGNTQGTVYEAKVMDIRLENDVETYMVHYTGWNIRYDEWITRSRIAQNLTWTPNRKRVPIPIARSDSANRRGRSSLGRSPQPSSRSGTPSSITSSISCQSTVEKPRKDESPKIKDDRKDETGSGVSDSSDDDSNLSGSDSDSDTLIMDEPPTSEFDLRKIHADLKLTPTKVVRNDSDAGVKKVQVEEKRISPPIKAEEAKPSVLTSSTPESVTKAPPGSLVTRASPRRGPARKKLLEEAHTPGPTLNTSVKSDSSDVYEFSEPEPFVLEMRTKKISSPIYDERNVERKMSLGQHESESKSDQGKLKSPPEKLKSRPESKLTLPEFKQDPLRLGLCSVQRPEPQKEARQAIRIDYIQKDVRTLSARNEGRKTVDSREAPGQPLHTSAFAKVQSFKTEVKTEPEKPPASQPASDPSIDSILPPSLRSGPEKSKTKTSPIVDVRVKVESEANEKIMPTVTKFKIDPPTVATSAPLEVQGSINPTIKGEEPSLIEKTTKIEQEIVCEQENANIQDTVPTTVGCEAAKVKENKPNVEAISLGNSVASRLESTTNENKSQNENYSMVQSFVPVKPIIGPNIASMKEEKAHEVKVEPSQREGKVQSEKRDLCKKELSEPVVSGGCSVEIVSSKVFQASPYDRQSSHLYKLTDHKISSNLMQSTKRESQSPATAFQMAEPKVEIMPSNLTVPSHLLKEVKPEISITSETIVTVRESNPVKTEEVSDIPCATSLLPIIKVEQEAPSSVKKEMKVETEEVVKEVVPEPELSLPVKKEIPVEYFNEISIPDSEEPPKKRRKRPIRKPVRSSEYIEFSDSDSSSDDSSLKLTIDIREESTLPEFPNKLEVASTPFHEPNLLCEETIPGSPVAAMQEDLGVEEKESTSFSTPTSSHEEIVALNVKKSGPKLRPILIEERPKQGPKFRARPVVVDSFESNTASISQNTPPTSPDTSASTLSSPKSSPKSDNGEVVSEYCNRQEENEIGRPRDEHSKRGPNHRRGYVLSAPYPVKKSPRSGNLGSGRSPRRSGICEDLLETEPRTSRYNFIVDLAPEMDSTQRISILQEKMKQIRKVYADLKAEVASIDRRRKKIKKKEKQTSLQ</sequence>
<feature type="region of interest" description="Disordered" evidence="10">
    <location>
        <begin position="1185"/>
        <end position="1204"/>
    </location>
</feature>
<feature type="coiled-coil region" evidence="9">
    <location>
        <begin position="1763"/>
        <end position="1797"/>
    </location>
</feature>
<dbReference type="Pfam" id="PF01388">
    <property type="entry name" value="ARID"/>
    <property type="match status" value="1"/>
</dbReference>
<feature type="region of interest" description="Disordered" evidence="10">
    <location>
        <begin position="986"/>
        <end position="1152"/>
    </location>
</feature>
<dbReference type="Pfam" id="PF08169">
    <property type="entry name" value="RBB1NT"/>
    <property type="match status" value="1"/>
</dbReference>
<dbReference type="EMBL" id="JAVRJZ010000019">
    <property type="protein sequence ID" value="KAK2707232.1"/>
    <property type="molecule type" value="Genomic_DNA"/>
</dbReference>
<feature type="compositionally biased region" description="Polar residues" evidence="10">
    <location>
        <begin position="512"/>
        <end position="533"/>
    </location>
</feature>
<organism evidence="12 13">
    <name type="scientific">Artemia franciscana</name>
    <name type="common">Brine shrimp</name>
    <name type="synonym">Artemia sanfranciscana</name>
    <dbReference type="NCBI Taxonomy" id="6661"/>
    <lineage>
        <taxon>Eukaryota</taxon>
        <taxon>Metazoa</taxon>
        <taxon>Ecdysozoa</taxon>
        <taxon>Arthropoda</taxon>
        <taxon>Crustacea</taxon>
        <taxon>Branchiopoda</taxon>
        <taxon>Anostraca</taxon>
        <taxon>Artemiidae</taxon>
        <taxon>Artemia</taxon>
    </lineage>
</organism>
<feature type="compositionally biased region" description="Basic and acidic residues" evidence="10">
    <location>
        <begin position="886"/>
        <end position="914"/>
    </location>
</feature>